<reference evidence="2" key="1">
    <citation type="submission" date="2020-06" db="EMBL/GenBank/DDBJ databases">
        <authorList>
            <consortium name="Plant Systems Biology data submission"/>
        </authorList>
    </citation>
    <scope>NUCLEOTIDE SEQUENCE</scope>
    <source>
        <strain evidence="2">D6</strain>
    </source>
</reference>
<evidence type="ECO:0000313" key="3">
    <source>
        <dbReference type="Proteomes" id="UP001153069"/>
    </source>
</evidence>
<evidence type="ECO:0000313" key="2">
    <source>
        <dbReference type="EMBL" id="CAB9527613.1"/>
    </source>
</evidence>
<dbReference type="OrthoDB" id="44644at2759"/>
<sequence>MADESNQTPLQAEVTFGWRGVLLIGSCILAVLATRQEVYRLDVSDIRYNVSKTGAINVLVSFNSDRNVNEDALVAAMNPAENSVAAQNEEPATVPEKPLEKTEPTREALEKNSEPTKQEESTTQTEQATTEKPAEEEQSKVKTEATPEQPKQHTTPTIDKTLPESDGQALRGTSTAVETTSAVPQEDASSGGNKTLVIIMGTLRGGEYTWQSMYKNLLDLNNADLALAVGEVAEDKKTSSLYKRAHYVWEFHEYEDWGDALDLIAKEQKPGVDPKTDPESWREIMLPHFPGLFGGVGDIPGSGAVIFWIRWFIQNKLKHLNLLDKYDQFIVTRSDFYYLCEHDISEFNATEVWVPDGEDYHGITDRFVLAPADKILKVLDILPPFLKKSRHHRNKLPKKAIQREGMGPERFILWRWDDDGIKAQRYPRVMFTVKTPSDSSRWNTGAKTSASGQMKTGPHGLILKYRSEYFRSQKVCQDILQKPFFE</sequence>
<dbReference type="Proteomes" id="UP001153069">
    <property type="component" value="Unassembled WGS sequence"/>
</dbReference>
<protein>
    <submittedName>
        <fullName evidence="2">Uncharacterized protein</fullName>
    </submittedName>
</protein>
<comment type="caution">
    <text evidence="2">The sequence shown here is derived from an EMBL/GenBank/DDBJ whole genome shotgun (WGS) entry which is preliminary data.</text>
</comment>
<proteinExistence type="predicted"/>
<organism evidence="2 3">
    <name type="scientific">Seminavis robusta</name>
    <dbReference type="NCBI Taxonomy" id="568900"/>
    <lineage>
        <taxon>Eukaryota</taxon>
        <taxon>Sar</taxon>
        <taxon>Stramenopiles</taxon>
        <taxon>Ochrophyta</taxon>
        <taxon>Bacillariophyta</taxon>
        <taxon>Bacillariophyceae</taxon>
        <taxon>Bacillariophycidae</taxon>
        <taxon>Naviculales</taxon>
        <taxon>Naviculaceae</taxon>
        <taxon>Seminavis</taxon>
    </lineage>
</organism>
<feature type="compositionally biased region" description="Basic and acidic residues" evidence="1">
    <location>
        <begin position="132"/>
        <end position="145"/>
    </location>
</feature>
<dbReference type="AlphaFoldDB" id="A0A9N8EVS9"/>
<feature type="compositionally biased region" description="Polar residues" evidence="1">
    <location>
        <begin position="171"/>
        <end position="191"/>
    </location>
</feature>
<name>A0A9N8EVS9_9STRA</name>
<feature type="region of interest" description="Disordered" evidence="1">
    <location>
        <begin position="83"/>
        <end position="191"/>
    </location>
</feature>
<gene>
    <name evidence="2" type="ORF">SEMRO_2029_G311760.1</name>
</gene>
<feature type="compositionally biased region" description="Low complexity" evidence="1">
    <location>
        <begin position="121"/>
        <end position="131"/>
    </location>
</feature>
<dbReference type="EMBL" id="CAICTM010002027">
    <property type="protein sequence ID" value="CAB9527613.1"/>
    <property type="molecule type" value="Genomic_DNA"/>
</dbReference>
<accession>A0A9N8EVS9</accession>
<feature type="compositionally biased region" description="Basic and acidic residues" evidence="1">
    <location>
        <begin position="97"/>
        <end position="120"/>
    </location>
</feature>
<evidence type="ECO:0000256" key="1">
    <source>
        <dbReference type="SAM" id="MobiDB-lite"/>
    </source>
</evidence>
<keyword evidence="3" id="KW-1185">Reference proteome</keyword>